<proteinExistence type="predicted"/>
<dbReference type="AlphaFoldDB" id="A0A8T4GBX7"/>
<protein>
    <submittedName>
        <fullName evidence="1">Uncharacterized protein</fullName>
    </submittedName>
</protein>
<organism evidence="1 2">
    <name type="scientific">Halorubrum alkaliphilum</name>
    <dbReference type="NCBI Taxonomy" id="261290"/>
    <lineage>
        <taxon>Archaea</taxon>
        <taxon>Methanobacteriati</taxon>
        <taxon>Methanobacteriota</taxon>
        <taxon>Stenosarchaea group</taxon>
        <taxon>Halobacteria</taxon>
        <taxon>Halobacteriales</taxon>
        <taxon>Haloferacaceae</taxon>
        <taxon>Halorubrum</taxon>
    </lineage>
</organism>
<reference evidence="1" key="1">
    <citation type="submission" date="2021-03" db="EMBL/GenBank/DDBJ databases">
        <title>Genomic Encyclopedia of Type Strains, Phase IV (KMG-IV): sequencing the most valuable type-strain genomes for metagenomic binning, comparative biology and taxonomic classification.</title>
        <authorList>
            <person name="Goeker M."/>
        </authorList>
    </citation>
    <scope>NUCLEOTIDE SEQUENCE</scope>
    <source>
        <strain evidence="1">DSM 23564</strain>
    </source>
</reference>
<keyword evidence="2" id="KW-1185">Reference proteome</keyword>
<evidence type="ECO:0000313" key="2">
    <source>
        <dbReference type="Proteomes" id="UP000823588"/>
    </source>
</evidence>
<gene>
    <name evidence="1" type="ORF">J2751_000941</name>
</gene>
<sequence length="40" mass="4541">MRYFSKEAERSESNESASNFLSEKLNHGYIELTDDTVNAG</sequence>
<comment type="caution">
    <text evidence="1">The sequence shown here is derived from an EMBL/GenBank/DDBJ whole genome shotgun (WGS) entry which is preliminary data.</text>
</comment>
<dbReference type="EMBL" id="JAGGKQ010000004">
    <property type="protein sequence ID" value="MBP1921944.1"/>
    <property type="molecule type" value="Genomic_DNA"/>
</dbReference>
<dbReference type="Proteomes" id="UP000823588">
    <property type="component" value="Unassembled WGS sequence"/>
</dbReference>
<name>A0A8T4GBX7_9EURY</name>
<accession>A0A8T4GBX7</accession>
<evidence type="ECO:0000313" key="1">
    <source>
        <dbReference type="EMBL" id="MBP1921944.1"/>
    </source>
</evidence>